<dbReference type="EMBL" id="BSPG01000003">
    <property type="protein sequence ID" value="GLS42925.1"/>
    <property type="molecule type" value="Genomic_DNA"/>
</dbReference>
<keyword evidence="4" id="KW-1185">Reference proteome</keyword>
<sequence>MANNFKVGELVQLKSGGPKMTVNALYNNYVECAWFTGSKANKANFQPDSLQYFKEEEKK</sequence>
<protein>
    <submittedName>
        <fullName evidence="2">Uncharacterized protein YodC (DUF2158 family)</fullName>
    </submittedName>
</protein>
<organism evidence="2 3">
    <name type="scientific">Methylobacterium brachythecii</name>
    <dbReference type="NCBI Taxonomy" id="1176177"/>
    <lineage>
        <taxon>Bacteria</taxon>
        <taxon>Pseudomonadati</taxon>
        <taxon>Pseudomonadota</taxon>
        <taxon>Alphaproteobacteria</taxon>
        <taxon>Hyphomicrobiales</taxon>
        <taxon>Methylobacteriaceae</taxon>
        <taxon>Methylobacterium</taxon>
    </lineage>
</organism>
<evidence type="ECO:0000313" key="1">
    <source>
        <dbReference type="EMBL" id="GLS42925.1"/>
    </source>
</evidence>
<reference evidence="1" key="4">
    <citation type="submission" date="2023-01" db="EMBL/GenBank/DDBJ databases">
        <title>Draft genome sequence of Methylobacterium brachythecii strain NBRC 107710.</title>
        <authorList>
            <person name="Sun Q."/>
            <person name="Mori K."/>
        </authorList>
    </citation>
    <scope>NUCLEOTIDE SEQUENCE</scope>
    <source>
        <strain evidence="1">NBRC 107710</strain>
    </source>
</reference>
<name>A0A7W6AH47_9HYPH</name>
<reference evidence="4" key="2">
    <citation type="journal article" date="2019" name="Int. J. Syst. Evol. Microbiol.">
        <title>The Global Catalogue of Microorganisms (GCM) 10K type strain sequencing project: providing services to taxonomists for standard genome sequencing and annotation.</title>
        <authorList>
            <consortium name="The Broad Institute Genomics Platform"/>
            <consortium name="The Broad Institute Genome Sequencing Center for Infectious Disease"/>
            <person name="Wu L."/>
            <person name="Ma J."/>
        </authorList>
    </citation>
    <scope>NUCLEOTIDE SEQUENCE [LARGE SCALE GENOMIC DNA]</scope>
    <source>
        <strain evidence="4">NBRC 107710</strain>
    </source>
</reference>
<comment type="caution">
    <text evidence="2">The sequence shown here is derived from an EMBL/GenBank/DDBJ whole genome shotgun (WGS) entry which is preliminary data.</text>
</comment>
<dbReference type="EMBL" id="JACIDN010000002">
    <property type="protein sequence ID" value="MBB3901350.1"/>
    <property type="molecule type" value="Genomic_DNA"/>
</dbReference>
<gene>
    <name evidence="1" type="ORF">GCM10007884_09100</name>
    <name evidence="2" type="ORF">GGR33_000836</name>
</gene>
<evidence type="ECO:0000313" key="2">
    <source>
        <dbReference type="EMBL" id="MBB3901350.1"/>
    </source>
</evidence>
<dbReference type="Pfam" id="PF09926">
    <property type="entry name" value="DUF2158"/>
    <property type="match status" value="1"/>
</dbReference>
<accession>A0A7W6AH47</accession>
<dbReference type="Proteomes" id="UP000517759">
    <property type="component" value="Unassembled WGS sequence"/>
</dbReference>
<reference evidence="2 3" key="3">
    <citation type="submission" date="2020-08" db="EMBL/GenBank/DDBJ databases">
        <title>Genomic Encyclopedia of Type Strains, Phase IV (KMG-IV): sequencing the most valuable type-strain genomes for metagenomic binning, comparative biology and taxonomic classification.</title>
        <authorList>
            <person name="Goeker M."/>
        </authorList>
    </citation>
    <scope>NUCLEOTIDE SEQUENCE [LARGE SCALE GENOMIC DNA]</scope>
    <source>
        <strain evidence="2 3">DSM 24105</strain>
    </source>
</reference>
<dbReference type="InterPro" id="IPR019226">
    <property type="entry name" value="DUF2158"/>
</dbReference>
<evidence type="ECO:0000313" key="4">
    <source>
        <dbReference type="Proteomes" id="UP001156881"/>
    </source>
</evidence>
<evidence type="ECO:0000313" key="3">
    <source>
        <dbReference type="Proteomes" id="UP000517759"/>
    </source>
</evidence>
<proteinExistence type="predicted"/>
<dbReference type="RefSeq" id="WP_210301849.1">
    <property type="nucleotide sequence ID" value="NZ_BSPG01000003.1"/>
</dbReference>
<dbReference type="Proteomes" id="UP001156881">
    <property type="component" value="Unassembled WGS sequence"/>
</dbReference>
<dbReference type="AlphaFoldDB" id="A0A7W6AH47"/>
<reference evidence="1" key="1">
    <citation type="journal article" date="2014" name="Int. J. Syst. Evol. Microbiol.">
        <title>Complete genome of a new Firmicutes species belonging to the dominant human colonic microbiota ('Ruminococcus bicirculans') reveals two chromosomes and a selective capacity to utilize plant glucans.</title>
        <authorList>
            <consortium name="NISC Comparative Sequencing Program"/>
            <person name="Wegmann U."/>
            <person name="Louis P."/>
            <person name="Goesmann A."/>
            <person name="Henrissat B."/>
            <person name="Duncan S.H."/>
            <person name="Flint H.J."/>
        </authorList>
    </citation>
    <scope>NUCLEOTIDE SEQUENCE</scope>
    <source>
        <strain evidence="1">NBRC 107710</strain>
    </source>
</reference>